<gene>
    <name evidence="1" type="ORF">OIDMADRAFT_19750</name>
</gene>
<sequence>MRSNVYQSPSEQEIQYYFSVYSNSIYNYYNIYDSYSRSYNNPNLVTHNTML</sequence>
<accession>A0A0C3CL40</accession>
<dbReference type="Proteomes" id="UP000054321">
    <property type="component" value="Unassembled WGS sequence"/>
</dbReference>
<organism evidence="1 2">
    <name type="scientific">Oidiodendron maius (strain Zn)</name>
    <dbReference type="NCBI Taxonomy" id="913774"/>
    <lineage>
        <taxon>Eukaryota</taxon>
        <taxon>Fungi</taxon>
        <taxon>Dikarya</taxon>
        <taxon>Ascomycota</taxon>
        <taxon>Pezizomycotina</taxon>
        <taxon>Leotiomycetes</taxon>
        <taxon>Leotiomycetes incertae sedis</taxon>
        <taxon>Myxotrichaceae</taxon>
        <taxon>Oidiodendron</taxon>
    </lineage>
</organism>
<protein>
    <submittedName>
        <fullName evidence="1">Uncharacterized protein</fullName>
    </submittedName>
</protein>
<keyword evidence="2" id="KW-1185">Reference proteome</keyword>
<dbReference type="InParanoid" id="A0A0C3CL40"/>
<reference evidence="2" key="2">
    <citation type="submission" date="2015-01" db="EMBL/GenBank/DDBJ databases">
        <title>Evolutionary Origins and Diversification of the Mycorrhizal Mutualists.</title>
        <authorList>
            <consortium name="DOE Joint Genome Institute"/>
            <consortium name="Mycorrhizal Genomics Consortium"/>
            <person name="Kohler A."/>
            <person name="Kuo A."/>
            <person name="Nagy L.G."/>
            <person name="Floudas D."/>
            <person name="Copeland A."/>
            <person name="Barry K.W."/>
            <person name="Cichocki N."/>
            <person name="Veneault-Fourrey C."/>
            <person name="LaButti K."/>
            <person name="Lindquist E.A."/>
            <person name="Lipzen A."/>
            <person name="Lundell T."/>
            <person name="Morin E."/>
            <person name="Murat C."/>
            <person name="Riley R."/>
            <person name="Ohm R."/>
            <person name="Sun H."/>
            <person name="Tunlid A."/>
            <person name="Henrissat B."/>
            <person name="Grigoriev I.V."/>
            <person name="Hibbett D.S."/>
            <person name="Martin F."/>
        </authorList>
    </citation>
    <scope>NUCLEOTIDE SEQUENCE [LARGE SCALE GENOMIC DNA]</scope>
    <source>
        <strain evidence="2">Zn</strain>
    </source>
</reference>
<reference evidence="1 2" key="1">
    <citation type="submission" date="2014-04" db="EMBL/GenBank/DDBJ databases">
        <authorList>
            <consortium name="DOE Joint Genome Institute"/>
            <person name="Kuo A."/>
            <person name="Martino E."/>
            <person name="Perotto S."/>
            <person name="Kohler A."/>
            <person name="Nagy L.G."/>
            <person name="Floudas D."/>
            <person name="Copeland A."/>
            <person name="Barry K.W."/>
            <person name="Cichocki N."/>
            <person name="Veneault-Fourrey C."/>
            <person name="LaButti K."/>
            <person name="Lindquist E.A."/>
            <person name="Lipzen A."/>
            <person name="Lundell T."/>
            <person name="Morin E."/>
            <person name="Murat C."/>
            <person name="Sun H."/>
            <person name="Tunlid A."/>
            <person name="Henrissat B."/>
            <person name="Grigoriev I.V."/>
            <person name="Hibbett D.S."/>
            <person name="Martin F."/>
            <person name="Nordberg H.P."/>
            <person name="Cantor M.N."/>
            <person name="Hua S.X."/>
        </authorList>
    </citation>
    <scope>NUCLEOTIDE SEQUENCE [LARGE SCALE GENOMIC DNA]</scope>
    <source>
        <strain evidence="1 2">Zn</strain>
    </source>
</reference>
<proteinExistence type="predicted"/>
<evidence type="ECO:0000313" key="1">
    <source>
        <dbReference type="EMBL" id="KIM99683.1"/>
    </source>
</evidence>
<dbReference type="AlphaFoldDB" id="A0A0C3CL40"/>
<evidence type="ECO:0000313" key="2">
    <source>
        <dbReference type="Proteomes" id="UP000054321"/>
    </source>
</evidence>
<dbReference type="HOGENOM" id="CLU_3107010_0_0_1"/>
<name>A0A0C3CL40_OIDMZ</name>
<dbReference type="EMBL" id="KN832878">
    <property type="protein sequence ID" value="KIM99683.1"/>
    <property type="molecule type" value="Genomic_DNA"/>
</dbReference>